<proteinExistence type="inferred from homology"/>
<dbReference type="Gene3D" id="1.10.540.10">
    <property type="entry name" value="Acyl-CoA dehydrogenase/oxidase, N-terminal domain"/>
    <property type="match status" value="1"/>
</dbReference>
<keyword evidence="3 5" id="KW-0285">Flavoprotein</keyword>
<dbReference type="PANTHER" id="PTHR43884:SF12">
    <property type="entry name" value="ISOVALERYL-COA DEHYDROGENASE, MITOCHONDRIAL-RELATED"/>
    <property type="match status" value="1"/>
</dbReference>
<comment type="similarity">
    <text evidence="2 5">Belongs to the acyl-CoA dehydrogenase family.</text>
</comment>
<dbReference type="PATRIC" id="fig|1396.428.peg.4631"/>
<evidence type="ECO:0000313" key="9">
    <source>
        <dbReference type="EMBL" id="KLA29471.1"/>
    </source>
</evidence>
<keyword evidence="5" id="KW-0560">Oxidoreductase</keyword>
<dbReference type="Proteomes" id="UP000035214">
    <property type="component" value="Unassembled WGS sequence"/>
</dbReference>
<dbReference type="InterPro" id="IPR013786">
    <property type="entry name" value="AcylCoA_DH/ox_N"/>
</dbReference>
<dbReference type="InterPro" id="IPR036250">
    <property type="entry name" value="AcylCo_DH-like_C"/>
</dbReference>
<dbReference type="Pfam" id="PF02771">
    <property type="entry name" value="Acyl-CoA_dh_N"/>
    <property type="match status" value="1"/>
</dbReference>
<dbReference type="InterPro" id="IPR037069">
    <property type="entry name" value="AcylCoA_DH/ox_N_sf"/>
</dbReference>
<feature type="domain" description="Acyl-CoA dehydrogenase/oxidase N-terminal" evidence="8">
    <location>
        <begin position="11"/>
        <end position="118"/>
    </location>
</feature>
<evidence type="ECO:0000256" key="2">
    <source>
        <dbReference type="ARBA" id="ARBA00009347"/>
    </source>
</evidence>
<feature type="domain" description="Acyl-CoA dehydrogenase/oxidase C-terminal" evidence="6">
    <location>
        <begin position="233"/>
        <end position="374"/>
    </location>
</feature>
<dbReference type="SUPFAM" id="SSF47203">
    <property type="entry name" value="Acyl-CoA dehydrogenase C-terminal domain-like"/>
    <property type="match status" value="1"/>
</dbReference>
<keyword evidence="4 5" id="KW-0274">FAD</keyword>
<reference evidence="9 10" key="1">
    <citation type="submission" date="2015-04" db="EMBL/GenBank/DDBJ databases">
        <title>Draft Genome Sequences of Eight Spore-Forming Food Isolates of Bacillus cereus Genome sequencing.</title>
        <authorList>
            <person name="Krawcyk A.O."/>
            <person name="de Jong A."/>
            <person name="Eijlander R.T."/>
            <person name="Berendsen E.M."/>
            <person name="Holsappel S."/>
            <person name="Wells-Bennik M."/>
            <person name="Kuipers O.P."/>
        </authorList>
    </citation>
    <scope>NUCLEOTIDE SEQUENCE [LARGE SCALE GENOMIC DNA]</scope>
    <source>
        <strain evidence="9 10">B4077</strain>
    </source>
</reference>
<dbReference type="InterPro" id="IPR009075">
    <property type="entry name" value="AcylCo_DH/oxidase_C"/>
</dbReference>
<evidence type="ECO:0000256" key="1">
    <source>
        <dbReference type="ARBA" id="ARBA00001974"/>
    </source>
</evidence>
<protein>
    <recommendedName>
        <fullName evidence="11">Acyl-CoA dehydrogenase</fullName>
    </recommendedName>
</protein>
<dbReference type="GO" id="GO:0050660">
    <property type="term" value="F:flavin adenine dinucleotide binding"/>
    <property type="evidence" value="ECO:0007669"/>
    <property type="project" value="InterPro"/>
</dbReference>
<dbReference type="AlphaFoldDB" id="A0A0G8EYZ0"/>
<dbReference type="GO" id="GO:0003995">
    <property type="term" value="F:acyl-CoA dehydrogenase activity"/>
    <property type="evidence" value="ECO:0007669"/>
    <property type="project" value="TreeGrafter"/>
</dbReference>
<dbReference type="InterPro" id="IPR006091">
    <property type="entry name" value="Acyl-CoA_Oxase/DH_mid-dom"/>
</dbReference>
<evidence type="ECO:0000259" key="6">
    <source>
        <dbReference type="Pfam" id="PF00441"/>
    </source>
</evidence>
<dbReference type="PANTHER" id="PTHR43884">
    <property type="entry name" value="ACYL-COA DEHYDROGENASE"/>
    <property type="match status" value="1"/>
</dbReference>
<evidence type="ECO:0000256" key="5">
    <source>
        <dbReference type="RuleBase" id="RU362125"/>
    </source>
</evidence>
<name>A0A0G8EYZ0_BACCE</name>
<evidence type="ECO:0008006" key="11">
    <source>
        <dbReference type="Google" id="ProtNLM"/>
    </source>
</evidence>
<dbReference type="Gene3D" id="2.40.110.10">
    <property type="entry name" value="Butyryl-CoA Dehydrogenase, subunit A, domain 2"/>
    <property type="match status" value="1"/>
</dbReference>
<dbReference type="Pfam" id="PF00441">
    <property type="entry name" value="Acyl-CoA_dh_1"/>
    <property type="match status" value="1"/>
</dbReference>
<dbReference type="Pfam" id="PF02770">
    <property type="entry name" value="Acyl-CoA_dh_M"/>
    <property type="match status" value="1"/>
</dbReference>
<dbReference type="InterPro" id="IPR046373">
    <property type="entry name" value="Acyl-CoA_Oxase/DH_mid-dom_sf"/>
</dbReference>
<dbReference type="InterPro" id="IPR009100">
    <property type="entry name" value="AcylCoA_DH/oxidase_NM_dom_sf"/>
</dbReference>
<feature type="domain" description="Acyl-CoA oxidase/dehydrogenase middle" evidence="7">
    <location>
        <begin position="123"/>
        <end position="214"/>
    </location>
</feature>
<dbReference type="SUPFAM" id="SSF56645">
    <property type="entry name" value="Acyl-CoA dehydrogenase NM domain-like"/>
    <property type="match status" value="1"/>
</dbReference>
<comment type="caution">
    <text evidence="9">The sequence shown here is derived from an EMBL/GenBank/DDBJ whole genome shotgun (WGS) entry which is preliminary data.</text>
</comment>
<dbReference type="RefSeq" id="WP_052760591.1">
    <property type="nucleotide sequence ID" value="NZ_LCYI01000022.1"/>
</dbReference>
<evidence type="ECO:0000259" key="8">
    <source>
        <dbReference type="Pfam" id="PF02771"/>
    </source>
</evidence>
<organism evidence="9 10">
    <name type="scientific">Bacillus cereus</name>
    <dbReference type="NCBI Taxonomy" id="1396"/>
    <lineage>
        <taxon>Bacteria</taxon>
        <taxon>Bacillati</taxon>
        <taxon>Bacillota</taxon>
        <taxon>Bacilli</taxon>
        <taxon>Bacillales</taxon>
        <taxon>Bacillaceae</taxon>
        <taxon>Bacillus</taxon>
        <taxon>Bacillus cereus group</taxon>
    </lineage>
</organism>
<comment type="cofactor">
    <cofactor evidence="1 5">
        <name>FAD</name>
        <dbReference type="ChEBI" id="CHEBI:57692"/>
    </cofactor>
</comment>
<accession>A0A0G8EYZ0</accession>
<dbReference type="Gene3D" id="1.20.140.10">
    <property type="entry name" value="Butyryl-CoA Dehydrogenase, subunit A, domain 3"/>
    <property type="match status" value="1"/>
</dbReference>
<gene>
    <name evidence="9" type="ORF">B4077_3531</name>
</gene>
<sequence>MDMKQYLEPSQYKMYQNFLDFVCENIEPHANSWEIEQGIPSDIIKTCAKNGYLGGTLPAEYGGLEWDYVTYGLFTEAIARGSVSLSGLFNVHTMVTETILKWGTENQKNQWLPLLASGNQIAALALTEPGAGSDLNMIKTNFDQHGDKLILNGVKKWITFGAAADVFLVFGKLNGEQPIACLVPKDSRGVNVTHIRDMLGFKAAYLAEIEFNNVEIPLENIIGRPGFAFTYLAPYALEFGRISIAFAALGVLRTCLEICGNHVLHRSAFGNSLIDHGMISHMVTDMGVDLEASILLSLEACKAKNEHRADATEKIMIAKYFASRSGTRHSTNAVQIMGALGCNDNYSISRCFRDSKTMEIVEGSNQIHQLLLGKGFAKKAKRAIEKIPVTKGVIQPG</sequence>
<dbReference type="EMBL" id="LCYI01000022">
    <property type="protein sequence ID" value="KLA29471.1"/>
    <property type="molecule type" value="Genomic_DNA"/>
</dbReference>
<evidence type="ECO:0000256" key="3">
    <source>
        <dbReference type="ARBA" id="ARBA00022630"/>
    </source>
</evidence>
<evidence type="ECO:0000313" key="10">
    <source>
        <dbReference type="Proteomes" id="UP000035214"/>
    </source>
</evidence>
<evidence type="ECO:0000259" key="7">
    <source>
        <dbReference type="Pfam" id="PF02770"/>
    </source>
</evidence>
<evidence type="ECO:0000256" key="4">
    <source>
        <dbReference type="ARBA" id="ARBA00022827"/>
    </source>
</evidence>